<dbReference type="EMBL" id="JAHWGI010000011">
    <property type="protein sequence ID" value="KAK3907527.1"/>
    <property type="molecule type" value="Genomic_DNA"/>
</dbReference>
<dbReference type="PANTHER" id="PTHR31912">
    <property type="entry name" value="IP13529P"/>
    <property type="match status" value="1"/>
</dbReference>
<evidence type="ECO:0000313" key="4">
    <source>
        <dbReference type="EMBL" id="KAK3910052.1"/>
    </source>
</evidence>
<evidence type="ECO:0000313" key="7">
    <source>
        <dbReference type="Proteomes" id="UP001219518"/>
    </source>
</evidence>
<dbReference type="EMBL" id="JAHWGI010001009">
    <property type="protein sequence ID" value="KAK3920613.1"/>
    <property type="molecule type" value="Genomic_DNA"/>
</dbReference>
<dbReference type="EMBL" id="JAHWGI010000143">
    <property type="protein sequence ID" value="KAK3910052.1"/>
    <property type="molecule type" value="Genomic_DNA"/>
</dbReference>
<dbReference type="AlphaFoldDB" id="A0AAE1LI83"/>
<dbReference type="EMBL" id="JAHWGI010001007">
    <property type="protein sequence ID" value="KAK3920526.1"/>
    <property type="molecule type" value="Genomic_DNA"/>
</dbReference>
<accession>A0AAE1LI83</accession>
<dbReference type="PANTHER" id="PTHR31912:SF34">
    <property type="entry name" value="NOTOCHORD-RELATED PROTEIN"/>
    <property type="match status" value="1"/>
</dbReference>
<evidence type="ECO:0000313" key="3">
    <source>
        <dbReference type="EMBL" id="KAK3907527.1"/>
    </source>
</evidence>
<keyword evidence="1" id="KW-0479">Metal-binding</keyword>
<dbReference type="PROSITE" id="PS50157">
    <property type="entry name" value="ZINC_FINGER_C2H2_2"/>
    <property type="match status" value="1"/>
</dbReference>
<evidence type="ECO:0000259" key="2">
    <source>
        <dbReference type="PROSITE" id="PS50157"/>
    </source>
</evidence>
<dbReference type="PROSITE" id="PS00028">
    <property type="entry name" value="ZINC_FINGER_C2H2_1"/>
    <property type="match status" value="1"/>
</dbReference>
<feature type="domain" description="C2H2-type" evidence="2">
    <location>
        <begin position="1"/>
        <end position="29"/>
    </location>
</feature>
<reference evidence="6" key="1">
    <citation type="submission" date="2021-07" db="EMBL/GenBank/DDBJ databases">
        <authorList>
            <person name="Catto M.A."/>
            <person name="Jacobson A."/>
            <person name="Kennedy G."/>
            <person name="Labadie P."/>
            <person name="Hunt B.G."/>
            <person name="Srinivasan R."/>
        </authorList>
    </citation>
    <scope>NUCLEOTIDE SEQUENCE</scope>
    <source>
        <strain evidence="6">PL_HMW_Pooled</strain>
        <tissue evidence="6">Head</tissue>
    </source>
</reference>
<comment type="caution">
    <text evidence="6">The sequence shown here is derived from an EMBL/GenBank/DDBJ whole genome shotgun (WGS) entry which is preliminary data.</text>
</comment>
<evidence type="ECO:0000313" key="6">
    <source>
        <dbReference type="EMBL" id="KAK3920613.1"/>
    </source>
</evidence>
<name>A0AAE1LI83_9NEOP</name>
<organism evidence="6 7">
    <name type="scientific">Frankliniella fusca</name>
    <dbReference type="NCBI Taxonomy" id="407009"/>
    <lineage>
        <taxon>Eukaryota</taxon>
        <taxon>Metazoa</taxon>
        <taxon>Ecdysozoa</taxon>
        <taxon>Arthropoda</taxon>
        <taxon>Hexapoda</taxon>
        <taxon>Insecta</taxon>
        <taxon>Pterygota</taxon>
        <taxon>Neoptera</taxon>
        <taxon>Paraneoptera</taxon>
        <taxon>Thysanoptera</taxon>
        <taxon>Terebrantia</taxon>
        <taxon>Thripoidea</taxon>
        <taxon>Thripidae</taxon>
        <taxon>Frankliniella</taxon>
    </lineage>
</organism>
<dbReference type="Proteomes" id="UP001219518">
    <property type="component" value="Unassembled WGS sequence"/>
</dbReference>
<evidence type="ECO:0000256" key="1">
    <source>
        <dbReference type="PROSITE-ProRule" id="PRU00042"/>
    </source>
</evidence>
<proteinExistence type="predicted"/>
<keyword evidence="1" id="KW-0862">Zinc</keyword>
<keyword evidence="7" id="KW-1185">Reference proteome</keyword>
<dbReference type="InterPro" id="IPR013087">
    <property type="entry name" value="Znf_C2H2_type"/>
</dbReference>
<keyword evidence="1" id="KW-0863">Zinc-finger</keyword>
<gene>
    <name evidence="6" type="ORF">KUF71_001163</name>
    <name evidence="3" type="ORF">KUF71_003026</name>
    <name evidence="5" type="ORF">KUF71_009797</name>
    <name evidence="4" type="ORF">KUF71_020061</name>
</gene>
<evidence type="ECO:0000313" key="5">
    <source>
        <dbReference type="EMBL" id="KAK3920526.1"/>
    </source>
</evidence>
<sequence length="813" mass="92022">MICPLCSATFNNLPALYLHLRLQHGNSNTPLKCANGCGRIYDNLYSFKRHVSTCSFIPDISVPQNVDEFLPDVSTTSQDICINSSLNSSDSVQYDVKNFTSVVTTQVDTFVAKLYSKPQLPRNYVENIVQDVSLLFKNCLSSQFKNDLLVILKNAQVNSEELQHVENMFEVLDNSFQHLSSEYRRLKYFESNGLLVRPETVEIGSRTICKTTDKGTLRYTQKCHVQTIQLGVSLKHFLELPDAYDSIQSYISLLQSDASVSTAENFMQCPLWQQRRARYSLDQIVFPLFIYSDGVECNNPLGSHSKVLDAIYASLPCLPPECQSAIENIFLVHLYECSYRKDFTDEEIFGCVVSMLKSLEEEGILIQIPSGGLKRIYFITCLLLADNKAINSLGGFVEGFTANYFCRFCKTHRNDTHTQSVEISGSLRDEKSYSEDVAASDPKSTGVKFDCVLNALPSFHITSNYAVDIFHDLNEGVCHYVLIQLLQHCIPKYFTLEFLNDRIASFFHGPCESNSMRPISSDRLQKGITKLKMSGSETVVFVKFLGFLIGDMVPKDYSYWLLYLKLRQVMDICFSKSVSASSSTSLRVLVEELNSMYVSVTKDTLKPKMHNLVHYSRVLEMSGPLSHLSCAKFETKHRSLTGPAHATTSRVDVSYTLALRHQLVQAFRFISNESILPKLQFGPGDILDLTSYDNYVSFRKSIPPSFRNQTLFSPKWINIKGTKYKPGMALLVNANENGPVFGKLKSILMKDSDIVFLFEYYLNAGFNQHLHAYAVGDTDIWSCKRPSELFDPLPLFAHKDVCGDSYIILRYAL</sequence>
<protein>
    <submittedName>
        <fullName evidence="6">Membrane-bound lytic murein transglycosylase F</fullName>
    </submittedName>
</protein>
<dbReference type="GO" id="GO:0008270">
    <property type="term" value="F:zinc ion binding"/>
    <property type="evidence" value="ECO:0007669"/>
    <property type="project" value="UniProtKB-KW"/>
</dbReference>
<reference evidence="6" key="2">
    <citation type="journal article" date="2023" name="BMC Genomics">
        <title>Pest status, molecular evolution, and epigenetic factors derived from the genome assembly of Frankliniella fusca, a thysanopteran phytovirus vector.</title>
        <authorList>
            <person name="Catto M.A."/>
            <person name="Labadie P.E."/>
            <person name="Jacobson A.L."/>
            <person name="Kennedy G.G."/>
            <person name="Srinivasan R."/>
            <person name="Hunt B.G."/>
        </authorList>
    </citation>
    <scope>NUCLEOTIDE SEQUENCE</scope>
    <source>
        <strain evidence="6">PL_HMW_Pooled</strain>
    </source>
</reference>